<evidence type="ECO:0000256" key="1">
    <source>
        <dbReference type="SAM" id="MobiDB-lite"/>
    </source>
</evidence>
<keyword evidence="3" id="KW-1185">Reference proteome</keyword>
<accession>A0ABY7CX07</accession>
<proteinExistence type="predicted"/>
<name>A0ABY7CX07_9BASI</name>
<dbReference type="GeneID" id="77801926"/>
<organism evidence="2 3">
    <name type="scientific">Puccinia triticina</name>
    <dbReference type="NCBI Taxonomy" id="208348"/>
    <lineage>
        <taxon>Eukaryota</taxon>
        <taxon>Fungi</taxon>
        <taxon>Dikarya</taxon>
        <taxon>Basidiomycota</taxon>
        <taxon>Pucciniomycotina</taxon>
        <taxon>Pucciniomycetes</taxon>
        <taxon>Pucciniales</taxon>
        <taxon>Pucciniaceae</taxon>
        <taxon>Puccinia</taxon>
    </lineage>
</organism>
<dbReference type="Proteomes" id="UP001164743">
    <property type="component" value="Chromosome 11A"/>
</dbReference>
<evidence type="ECO:0000313" key="2">
    <source>
        <dbReference type="EMBL" id="WAQ89463.1"/>
    </source>
</evidence>
<dbReference type="EMBL" id="CP110431">
    <property type="protein sequence ID" value="WAQ89463.1"/>
    <property type="molecule type" value="Genomic_DNA"/>
</dbReference>
<evidence type="ECO:0000313" key="3">
    <source>
        <dbReference type="Proteomes" id="UP001164743"/>
    </source>
</evidence>
<gene>
    <name evidence="2" type="ORF">PtA15_11A151</name>
</gene>
<reference evidence="2" key="1">
    <citation type="submission" date="2022-10" db="EMBL/GenBank/DDBJ databases">
        <title>Puccinia triticina Genome sequencing and assembly.</title>
        <authorList>
            <person name="Li C."/>
        </authorList>
    </citation>
    <scope>NUCLEOTIDE SEQUENCE</scope>
    <source>
        <strain evidence="2">Pt15</strain>
    </source>
</reference>
<dbReference type="RefSeq" id="XP_053025018.1">
    <property type="nucleotide sequence ID" value="XM_053161031.1"/>
</dbReference>
<feature type="region of interest" description="Disordered" evidence="1">
    <location>
        <begin position="20"/>
        <end position="57"/>
    </location>
</feature>
<sequence length="173" mass="19682">MTHFDSVHSGLGQAALAWRRAVDPDRVQPSPEPERLDRSTQVLSPMPSSHRRPNPNFVQEGLPLRVASVRNPRLKFAATPVSSSLLPYLSPRIKSLRDTHVDDVTHVVAKGAIRMSKAWKLLLSVRLRVTLSLEMYPPFRFGFRQELGGPTNLFDSTARPRQPVISFRYRYKK</sequence>
<feature type="compositionally biased region" description="Basic and acidic residues" evidence="1">
    <location>
        <begin position="20"/>
        <end position="38"/>
    </location>
</feature>
<protein>
    <submittedName>
        <fullName evidence="2">Uncharacterized protein</fullName>
    </submittedName>
</protein>